<accession>A0A160PII5</accession>
<sequence length="241" mass="26429">MITKRYRIEESLGLPVPAAGISAAAPEALPNPRLEEILTAINDLRRITQASAGETIEACRRELGEAFAMRHELEVMKEAITRTKSEIASLHRSESTGKGMRRVAGELDAVVESTEQATSTILGSIEKIETNANMMRGMRLTKAAQENVDGILDHVIAAYEACNFQDLTGQRISKIVSVLKFVEEHLDRVIEAWSSLEGFRDLLAVETAAVDENDESSLLNGPKLQDDPGHVDQSDIDALFD</sequence>
<dbReference type="Pfam" id="PF04344">
    <property type="entry name" value="CheZ"/>
    <property type="match status" value="1"/>
</dbReference>
<organism evidence="2 3">
    <name type="scientific">Methylorubrum populi</name>
    <dbReference type="NCBI Taxonomy" id="223967"/>
    <lineage>
        <taxon>Bacteria</taxon>
        <taxon>Pseudomonadati</taxon>
        <taxon>Pseudomonadota</taxon>
        <taxon>Alphaproteobacteria</taxon>
        <taxon>Hyphomicrobiales</taxon>
        <taxon>Methylobacteriaceae</taxon>
        <taxon>Methylorubrum</taxon>
    </lineage>
</organism>
<gene>
    <name evidence="2" type="ORF">MPPM_3176</name>
</gene>
<evidence type="ECO:0000313" key="2">
    <source>
        <dbReference type="EMBL" id="BAU91781.1"/>
    </source>
</evidence>
<name>A0A160PII5_9HYPH</name>
<protein>
    <submittedName>
        <fullName evidence="2">Chemotaxis phosphatase, CheZ</fullName>
    </submittedName>
</protein>
<dbReference type="OrthoDB" id="5455460at2"/>
<dbReference type="RefSeq" id="WP_096485842.1">
    <property type="nucleotide sequence ID" value="NZ_AP014809.1"/>
</dbReference>
<evidence type="ECO:0000256" key="1">
    <source>
        <dbReference type="SAM" id="MobiDB-lite"/>
    </source>
</evidence>
<dbReference type="GO" id="GO:0009288">
    <property type="term" value="C:bacterial-type flagellum"/>
    <property type="evidence" value="ECO:0007669"/>
    <property type="project" value="InterPro"/>
</dbReference>
<reference evidence="2 3" key="1">
    <citation type="journal article" date="2016" name="Genome Announc.">
        <title>Complete Genome Sequence of Methylobacterium populi P-1M, Isolated from Pink-Pigmented Household Biofilm.</title>
        <authorList>
            <person name="Morohoshi T."/>
            <person name="Ikeda T."/>
        </authorList>
    </citation>
    <scope>NUCLEOTIDE SEQUENCE [LARGE SCALE GENOMIC DNA]</scope>
    <source>
        <strain evidence="2 3">P-1M</strain>
    </source>
</reference>
<dbReference type="InterPro" id="IPR007439">
    <property type="entry name" value="Chemotax_Pase_CheZ"/>
</dbReference>
<dbReference type="GO" id="GO:0050920">
    <property type="term" value="P:regulation of chemotaxis"/>
    <property type="evidence" value="ECO:0007669"/>
    <property type="project" value="InterPro"/>
</dbReference>
<dbReference type="Proteomes" id="UP000218288">
    <property type="component" value="Chromosome"/>
</dbReference>
<dbReference type="GO" id="GO:0003824">
    <property type="term" value="F:catalytic activity"/>
    <property type="evidence" value="ECO:0007669"/>
    <property type="project" value="InterPro"/>
</dbReference>
<dbReference type="EMBL" id="AP014809">
    <property type="protein sequence ID" value="BAU91781.1"/>
    <property type="molecule type" value="Genomic_DNA"/>
</dbReference>
<proteinExistence type="predicted"/>
<dbReference type="SUPFAM" id="SSF75708">
    <property type="entry name" value="Chemotaxis phosphatase CheZ"/>
    <property type="match status" value="1"/>
</dbReference>
<feature type="compositionally biased region" description="Basic and acidic residues" evidence="1">
    <location>
        <begin position="224"/>
        <end position="233"/>
    </location>
</feature>
<dbReference type="Gene3D" id="1.10.287.500">
    <property type="entry name" value="Helix hairpin bin"/>
    <property type="match status" value="1"/>
</dbReference>
<evidence type="ECO:0000313" key="3">
    <source>
        <dbReference type="Proteomes" id="UP000218288"/>
    </source>
</evidence>
<dbReference type="AlphaFoldDB" id="A0A160PII5"/>
<feature type="region of interest" description="Disordered" evidence="1">
    <location>
        <begin position="214"/>
        <end position="233"/>
    </location>
</feature>